<evidence type="ECO:0000313" key="1">
    <source>
        <dbReference type="EMBL" id="ROL50046.1"/>
    </source>
</evidence>
<reference evidence="1 2" key="1">
    <citation type="submission" date="2018-10" db="EMBL/GenBank/DDBJ databases">
        <title>Genome assembly for a Yunnan-Guizhou Plateau 3E fish, Anabarilius grahami (Regan), and its evolutionary and genetic applications.</title>
        <authorList>
            <person name="Jiang W."/>
        </authorList>
    </citation>
    <scope>NUCLEOTIDE SEQUENCE [LARGE SCALE GENOMIC DNA]</scope>
    <source>
        <strain evidence="1">AG-KIZ</strain>
        <tissue evidence="1">Muscle</tissue>
    </source>
</reference>
<evidence type="ECO:0000313" key="2">
    <source>
        <dbReference type="Proteomes" id="UP000281406"/>
    </source>
</evidence>
<organism evidence="1 2">
    <name type="scientific">Anabarilius grahami</name>
    <name type="common">Kanglang fish</name>
    <name type="synonym">Barilius grahami</name>
    <dbReference type="NCBI Taxonomy" id="495550"/>
    <lineage>
        <taxon>Eukaryota</taxon>
        <taxon>Metazoa</taxon>
        <taxon>Chordata</taxon>
        <taxon>Craniata</taxon>
        <taxon>Vertebrata</taxon>
        <taxon>Euteleostomi</taxon>
        <taxon>Actinopterygii</taxon>
        <taxon>Neopterygii</taxon>
        <taxon>Teleostei</taxon>
        <taxon>Ostariophysi</taxon>
        <taxon>Cypriniformes</taxon>
        <taxon>Xenocyprididae</taxon>
        <taxon>Xenocypridinae</taxon>
        <taxon>Xenocypridinae incertae sedis</taxon>
        <taxon>Anabarilius</taxon>
    </lineage>
</organism>
<gene>
    <name evidence="1" type="ORF">DPX16_5805</name>
</gene>
<comment type="caution">
    <text evidence="1">The sequence shown here is derived from an EMBL/GenBank/DDBJ whole genome shotgun (WGS) entry which is preliminary data.</text>
</comment>
<protein>
    <recommendedName>
        <fullName evidence="3">Retrotransposon gag domain-containing protein</fullName>
    </recommendedName>
</protein>
<sequence length="193" mass="21021">MNPSAQLIGLRQGDRCIEDYVTDFIELAHLTCFNEECLMIFFRGGLSGPLSAIMPLHDRDGTLEQYIEQALQLSGSSYTVGVAEEHDSSLCHVMAAAQESTHKMAVTTLPVTAFADRPEQRHAFADRPEQRHAFADRPEQRHAFQSNVTPSLIAQSNVTPSLIAQSNVTPSLIAQSHVTSLDQSGSGEGCVPV</sequence>
<proteinExistence type="predicted"/>
<dbReference type="Proteomes" id="UP000281406">
    <property type="component" value="Unassembled WGS sequence"/>
</dbReference>
<accession>A0A3N0YV10</accession>
<dbReference type="OrthoDB" id="2419573at2759"/>
<evidence type="ECO:0008006" key="3">
    <source>
        <dbReference type="Google" id="ProtNLM"/>
    </source>
</evidence>
<name>A0A3N0YV10_ANAGA</name>
<dbReference type="EMBL" id="RJVU01023003">
    <property type="protein sequence ID" value="ROL50046.1"/>
    <property type="molecule type" value="Genomic_DNA"/>
</dbReference>
<dbReference type="AlphaFoldDB" id="A0A3N0YV10"/>
<keyword evidence="2" id="KW-1185">Reference proteome</keyword>